<accession>A0A541BPQ3</accession>
<dbReference type="PANTHER" id="PTHR21666:SF270">
    <property type="entry name" value="MUREIN HYDROLASE ACTIVATOR ENVC"/>
    <property type="match status" value="1"/>
</dbReference>
<dbReference type="GO" id="GO:0004222">
    <property type="term" value="F:metalloendopeptidase activity"/>
    <property type="evidence" value="ECO:0007669"/>
    <property type="project" value="TreeGrafter"/>
</dbReference>
<reference evidence="2 3" key="1">
    <citation type="submission" date="2019-06" db="EMBL/GenBank/DDBJ databases">
        <title>Rhodococcus spaelei sp. nov., isolated from a cave.</title>
        <authorList>
            <person name="Lee S.D."/>
        </authorList>
    </citation>
    <scope>NUCLEOTIDE SEQUENCE [LARGE SCALE GENOMIC DNA]</scope>
    <source>
        <strain evidence="2 3">C9-5</strain>
    </source>
</reference>
<keyword evidence="3" id="KW-1185">Reference proteome</keyword>
<feature type="domain" description="M23ase beta-sheet core" evidence="1">
    <location>
        <begin position="122"/>
        <end position="217"/>
    </location>
</feature>
<dbReference type="SUPFAM" id="SSF51261">
    <property type="entry name" value="Duplicated hybrid motif"/>
    <property type="match status" value="1"/>
</dbReference>
<protein>
    <submittedName>
        <fullName evidence="2">M23 family metallopeptidase</fullName>
    </submittedName>
</protein>
<dbReference type="PANTHER" id="PTHR21666">
    <property type="entry name" value="PEPTIDASE-RELATED"/>
    <property type="match status" value="1"/>
</dbReference>
<evidence type="ECO:0000313" key="3">
    <source>
        <dbReference type="Proteomes" id="UP000316256"/>
    </source>
</evidence>
<gene>
    <name evidence="2" type="ORF">FK531_04475</name>
</gene>
<dbReference type="Gene3D" id="2.70.70.10">
    <property type="entry name" value="Glucose Permease (Domain IIA)"/>
    <property type="match status" value="1"/>
</dbReference>
<evidence type="ECO:0000259" key="1">
    <source>
        <dbReference type="Pfam" id="PF01551"/>
    </source>
</evidence>
<organism evidence="2 3">
    <name type="scientific">Rhodococcus spelaei</name>
    <dbReference type="NCBI Taxonomy" id="2546320"/>
    <lineage>
        <taxon>Bacteria</taxon>
        <taxon>Bacillati</taxon>
        <taxon>Actinomycetota</taxon>
        <taxon>Actinomycetes</taxon>
        <taxon>Mycobacteriales</taxon>
        <taxon>Nocardiaceae</taxon>
        <taxon>Rhodococcus</taxon>
    </lineage>
</organism>
<name>A0A541BPQ3_9NOCA</name>
<comment type="caution">
    <text evidence="2">The sequence shown here is derived from an EMBL/GenBank/DDBJ whole genome shotgun (WGS) entry which is preliminary data.</text>
</comment>
<dbReference type="Pfam" id="PF01551">
    <property type="entry name" value="Peptidase_M23"/>
    <property type="match status" value="1"/>
</dbReference>
<dbReference type="EMBL" id="VIGH01000002">
    <property type="protein sequence ID" value="TQF74324.1"/>
    <property type="molecule type" value="Genomic_DNA"/>
</dbReference>
<sequence>MRGRHRAQTSGSGAGVKAATVAAATGAILAGGAQLGAASASAAPIQLPTLPAEAANLLPAGVELPTSIEVPDVPAADSIPGFATAKQWVNDQVKQLSPLKARTVQPVSGTLTSDFGSRWGAHHGGLDIAAPIGTPIRSATDGTVISAGPASGFGQWVRVMNEDRTITVYGHVNDYQVQVGQQVVAGQQIATVGNRGESTGPHLHFEVWDPAGTKIDPAKWLRDNGVSVTWTGNGHNDQ</sequence>
<dbReference type="CDD" id="cd12797">
    <property type="entry name" value="M23_peptidase"/>
    <property type="match status" value="1"/>
</dbReference>
<dbReference type="InterPro" id="IPR016047">
    <property type="entry name" value="M23ase_b-sheet_dom"/>
</dbReference>
<dbReference type="Proteomes" id="UP000316256">
    <property type="component" value="Unassembled WGS sequence"/>
</dbReference>
<proteinExistence type="predicted"/>
<dbReference type="OrthoDB" id="1099523at2"/>
<evidence type="ECO:0000313" key="2">
    <source>
        <dbReference type="EMBL" id="TQF74324.1"/>
    </source>
</evidence>
<dbReference type="InterPro" id="IPR011055">
    <property type="entry name" value="Dup_hybrid_motif"/>
</dbReference>
<dbReference type="AlphaFoldDB" id="A0A541BPQ3"/>
<dbReference type="InterPro" id="IPR050570">
    <property type="entry name" value="Cell_wall_metabolism_enzyme"/>
</dbReference>